<name>A0ABM3T334_BALAC</name>
<feature type="chain" id="PRO_5046140161" evidence="2">
    <location>
        <begin position="21"/>
        <end position="141"/>
    </location>
</feature>
<evidence type="ECO:0000256" key="2">
    <source>
        <dbReference type="SAM" id="SignalP"/>
    </source>
</evidence>
<evidence type="ECO:0000256" key="1">
    <source>
        <dbReference type="SAM" id="MobiDB-lite"/>
    </source>
</evidence>
<feature type="signal peptide" evidence="2">
    <location>
        <begin position="1"/>
        <end position="20"/>
    </location>
</feature>
<feature type="compositionally biased region" description="Basic and acidic residues" evidence="1">
    <location>
        <begin position="46"/>
        <end position="60"/>
    </location>
</feature>
<feature type="compositionally biased region" description="Low complexity" evidence="1">
    <location>
        <begin position="111"/>
        <end position="120"/>
    </location>
</feature>
<feature type="compositionally biased region" description="Pro residues" evidence="1">
    <location>
        <begin position="88"/>
        <end position="110"/>
    </location>
</feature>
<feature type="region of interest" description="Disordered" evidence="1">
    <location>
        <begin position="46"/>
        <end position="120"/>
    </location>
</feature>
<dbReference type="Proteomes" id="UP001652580">
    <property type="component" value="Chromosome 2"/>
</dbReference>
<sequence length="141" mass="15024">MLHNLLVFLPLAAAAVTSSGKPSLTFFWPPCWAPSPSVHPPAVAREFLKQKSDARQGDHWQRHRAGPLSRGAAADGGGHRPCEGDPVVPLPPQLDPGLTGPPDPPQPISIPSPSSSPICSQYRMDLSKSQHKMLPSSCRSA</sequence>
<evidence type="ECO:0000313" key="3">
    <source>
        <dbReference type="Proteomes" id="UP001652580"/>
    </source>
</evidence>
<protein>
    <submittedName>
        <fullName evidence="4">Guanine nucleotide-binding protein G(I)/G(S)/G(O) subunit gamma-14 isoform X2</fullName>
    </submittedName>
</protein>
<organism evidence="3 4">
    <name type="scientific">Balaenoptera acutorostrata</name>
    <name type="common">Common minke whale</name>
    <name type="synonym">Balaena rostrata</name>
    <dbReference type="NCBI Taxonomy" id="9767"/>
    <lineage>
        <taxon>Eukaryota</taxon>
        <taxon>Metazoa</taxon>
        <taxon>Chordata</taxon>
        <taxon>Craniata</taxon>
        <taxon>Vertebrata</taxon>
        <taxon>Euteleostomi</taxon>
        <taxon>Mammalia</taxon>
        <taxon>Eutheria</taxon>
        <taxon>Laurasiatheria</taxon>
        <taxon>Artiodactyla</taxon>
        <taxon>Whippomorpha</taxon>
        <taxon>Cetacea</taxon>
        <taxon>Mysticeti</taxon>
        <taxon>Balaenopteridae</taxon>
        <taxon>Balaenoptera</taxon>
    </lineage>
</organism>
<reference evidence="3" key="1">
    <citation type="submission" date="2025-05" db="UniProtKB">
        <authorList>
            <consortium name="RefSeq"/>
        </authorList>
    </citation>
    <scope>NUCLEOTIDE SEQUENCE [LARGE SCALE GENOMIC DNA]</scope>
</reference>
<evidence type="ECO:0000313" key="4">
    <source>
        <dbReference type="RefSeq" id="XP_057396512.1"/>
    </source>
</evidence>
<accession>A0ABM3T334</accession>
<gene>
    <name evidence="4" type="primary">GNG14</name>
</gene>
<dbReference type="GeneID" id="130707234"/>
<proteinExistence type="predicted"/>
<reference evidence="4" key="2">
    <citation type="submission" date="2025-08" db="UniProtKB">
        <authorList>
            <consortium name="RefSeq"/>
        </authorList>
    </citation>
    <scope>IDENTIFICATION</scope>
</reference>
<dbReference type="RefSeq" id="XP_057396512.1">
    <property type="nucleotide sequence ID" value="XM_057540529.1"/>
</dbReference>
<keyword evidence="3" id="KW-1185">Reference proteome</keyword>
<keyword evidence="2" id="KW-0732">Signal</keyword>